<feature type="region of interest" description="Disordered" evidence="1">
    <location>
        <begin position="423"/>
        <end position="516"/>
    </location>
</feature>
<dbReference type="InterPro" id="IPR003870">
    <property type="entry name" value="DUF222"/>
</dbReference>
<reference evidence="3 4" key="1">
    <citation type="submission" date="2018-10" db="EMBL/GenBank/DDBJ databases">
        <title>Genome sequencing of Arthrobacter oryzae TNB02.</title>
        <authorList>
            <person name="Cho Y.-J."/>
            <person name="Cho A."/>
            <person name="Kim O.-S."/>
        </authorList>
    </citation>
    <scope>NUCLEOTIDE SEQUENCE [LARGE SCALE GENOMIC DNA]</scope>
    <source>
        <strain evidence="3 4">TNB02</strain>
    </source>
</reference>
<accession>A0A3N0BSJ9</accession>
<comment type="caution">
    <text evidence="3">The sequence shown here is derived from an EMBL/GenBank/DDBJ whole genome shotgun (WGS) entry which is preliminary data.</text>
</comment>
<sequence>MEGEAVVETLEAMAASVVALSVHVGGGIYPGRGTRGEGATAGKTVGEAGADPLRDQADACLDGLAEVGRMEARLAALKVYFAAGYAAAAVAMTAPAASPQERTARQMAVTAEVACVLTVSERSAAALMAEAATLTAGLPLTLSALRAGTLSWQHARVMCDETSGLEPAAAAALEAHFLDAEAPFAARGCPAGELVPARFRAKARSWRERHHPVSMEARHRKGVAERRLDYAPDRDGMAWISAYLPADTAAGVWARATEAARALQGPSESRTLTQLRVDVAATWLLAGVAEGTPSPAPQVLVTVPVLTLTGAGDEPALLDGYGPIPASMARRLVGDGAGSFLRVLTDPLSGAPLEIGRTSYRVPKAMRQWLRLRDGRCPFPGCSNHSLDNEADHLLAWSDGGGTGIANLGQPCRKHHRLKHTTPWRPVGATKDQPPCWISPSGRSYPSEQQDWEPAQWPDHPGEDREWEPAQWPDHSGEDHDWEPAQWSDGLAGRIGDTESPLPVDPLPDGAQFIAA</sequence>
<dbReference type="EMBL" id="RBED01000119">
    <property type="protein sequence ID" value="RNL51806.1"/>
    <property type="molecule type" value="Genomic_DNA"/>
</dbReference>
<organism evidence="3 4">
    <name type="scientific">Arthrobacter oryzae</name>
    <dbReference type="NCBI Taxonomy" id="409290"/>
    <lineage>
        <taxon>Bacteria</taxon>
        <taxon>Bacillati</taxon>
        <taxon>Actinomycetota</taxon>
        <taxon>Actinomycetes</taxon>
        <taxon>Micrococcales</taxon>
        <taxon>Micrococcaceae</taxon>
        <taxon>Arthrobacter</taxon>
    </lineage>
</organism>
<protein>
    <submittedName>
        <fullName evidence="3">DUF222 domain-containing protein</fullName>
    </submittedName>
</protein>
<dbReference type="Gene3D" id="1.10.30.50">
    <property type="match status" value="1"/>
</dbReference>
<dbReference type="InterPro" id="IPR003615">
    <property type="entry name" value="HNH_nuc"/>
</dbReference>
<dbReference type="CDD" id="cd00085">
    <property type="entry name" value="HNHc"/>
    <property type="match status" value="1"/>
</dbReference>
<evidence type="ECO:0000256" key="1">
    <source>
        <dbReference type="SAM" id="MobiDB-lite"/>
    </source>
</evidence>
<evidence type="ECO:0000313" key="3">
    <source>
        <dbReference type="EMBL" id="RNL51806.1"/>
    </source>
</evidence>
<gene>
    <name evidence="3" type="ORF">D7003_15025</name>
</gene>
<keyword evidence="4" id="KW-1185">Reference proteome</keyword>
<proteinExistence type="predicted"/>
<dbReference type="RefSeq" id="WP_123256233.1">
    <property type="nucleotide sequence ID" value="NZ_RBED01000119.1"/>
</dbReference>
<dbReference type="OrthoDB" id="5197219at2"/>
<evidence type="ECO:0000259" key="2">
    <source>
        <dbReference type="SMART" id="SM00507"/>
    </source>
</evidence>
<dbReference type="Proteomes" id="UP000273807">
    <property type="component" value="Unassembled WGS sequence"/>
</dbReference>
<feature type="domain" description="HNH nuclease" evidence="2">
    <location>
        <begin position="365"/>
        <end position="417"/>
    </location>
</feature>
<name>A0A3N0BSJ9_9MICC</name>
<dbReference type="AlphaFoldDB" id="A0A3N0BSJ9"/>
<dbReference type="Pfam" id="PF02720">
    <property type="entry name" value="DUF222"/>
    <property type="match status" value="1"/>
</dbReference>
<evidence type="ECO:0000313" key="4">
    <source>
        <dbReference type="Proteomes" id="UP000273807"/>
    </source>
</evidence>
<dbReference type="SMART" id="SM00507">
    <property type="entry name" value="HNHc"/>
    <property type="match status" value="1"/>
</dbReference>